<name>A0ABD0L7Y6_9CAEN</name>
<reference evidence="2 3" key="1">
    <citation type="journal article" date="2023" name="Sci. Data">
        <title>Genome assembly of the Korean intertidal mud-creeper Batillaria attramentaria.</title>
        <authorList>
            <person name="Patra A.K."/>
            <person name="Ho P.T."/>
            <person name="Jun S."/>
            <person name="Lee S.J."/>
            <person name="Kim Y."/>
            <person name="Won Y.J."/>
        </authorList>
    </citation>
    <scope>NUCLEOTIDE SEQUENCE [LARGE SCALE GENOMIC DNA]</scope>
    <source>
        <strain evidence="2">Wonlab-2016</strain>
    </source>
</reference>
<comment type="caution">
    <text evidence="2">The sequence shown here is derived from an EMBL/GenBank/DDBJ whole genome shotgun (WGS) entry which is preliminary data.</text>
</comment>
<gene>
    <name evidence="2" type="ORF">BaRGS_00013379</name>
</gene>
<sequence>MAKGKKQKQTTLTSAPPPPTPFFSDETASQEKGEGKGGEGVENGEDTKRSMTPDKTISPKQKKKQKLACREAGLRKRRRKRKREGRKKKRKKKKRESEKE</sequence>
<evidence type="ECO:0000256" key="1">
    <source>
        <dbReference type="SAM" id="MobiDB-lite"/>
    </source>
</evidence>
<dbReference type="AlphaFoldDB" id="A0ABD0L7Y6"/>
<accession>A0ABD0L7Y6</accession>
<proteinExistence type="predicted"/>
<evidence type="ECO:0000313" key="2">
    <source>
        <dbReference type="EMBL" id="KAK7495440.1"/>
    </source>
</evidence>
<protein>
    <submittedName>
        <fullName evidence="2">Uncharacterized protein</fullName>
    </submittedName>
</protein>
<dbReference type="Proteomes" id="UP001519460">
    <property type="component" value="Unassembled WGS sequence"/>
</dbReference>
<dbReference type="EMBL" id="JACVVK020000075">
    <property type="protein sequence ID" value="KAK7495440.1"/>
    <property type="molecule type" value="Genomic_DNA"/>
</dbReference>
<feature type="compositionally biased region" description="Basic and acidic residues" evidence="1">
    <location>
        <begin position="29"/>
        <end position="52"/>
    </location>
</feature>
<feature type="compositionally biased region" description="Basic residues" evidence="1">
    <location>
        <begin position="75"/>
        <end position="94"/>
    </location>
</feature>
<feature type="region of interest" description="Disordered" evidence="1">
    <location>
        <begin position="1"/>
        <end position="100"/>
    </location>
</feature>
<keyword evidence="3" id="KW-1185">Reference proteome</keyword>
<evidence type="ECO:0000313" key="3">
    <source>
        <dbReference type="Proteomes" id="UP001519460"/>
    </source>
</evidence>
<organism evidence="2 3">
    <name type="scientific">Batillaria attramentaria</name>
    <dbReference type="NCBI Taxonomy" id="370345"/>
    <lineage>
        <taxon>Eukaryota</taxon>
        <taxon>Metazoa</taxon>
        <taxon>Spiralia</taxon>
        <taxon>Lophotrochozoa</taxon>
        <taxon>Mollusca</taxon>
        <taxon>Gastropoda</taxon>
        <taxon>Caenogastropoda</taxon>
        <taxon>Sorbeoconcha</taxon>
        <taxon>Cerithioidea</taxon>
        <taxon>Batillariidae</taxon>
        <taxon>Batillaria</taxon>
    </lineage>
</organism>